<keyword evidence="3" id="KW-1185">Reference proteome</keyword>
<dbReference type="PANTHER" id="PTHR42101">
    <property type="entry name" value="CHROMOSOME 16, WHOLE GENOME SHOTGUN SEQUENCE"/>
    <property type="match status" value="1"/>
</dbReference>
<dbReference type="OrthoDB" id="3177213at2759"/>
<feature type="transmembrane region" description="Helical" evidence="1">
    <location>
        <begin position="172"/>
        <end position="193"/>
    </location>
</feature>
<keyword evidence="1" id="KW-1133">Transmembrane helix</keyword>
<dbReference type="PANTHER" id="PTHR42101:SF1">
    <property type="entry name" value="LOW TEMPERATURE REQUIREMENT A"/>
    <property type="match status" value="1"/>
</dbReference>
<feature type="transmembrane region" description="Helical" evidence="1">
    <location>
        <begin position="205"/>
        <end position="227"/>
    </location>
</feature>
<dbReference type="InterPro" id="IPR010640">
    <property type="entry name" value="Low_temperature_requirement_A"/>
</dbReference>
<feature type="transmembrane region" description="Helical" evidence="1">
    <location>
        <begin position="80"/>
        <end position="101"/>
    </location>
</feature>
<dbReference type="Proteomes" id="UP000562929">
    <property type="component" value="Unassembled WGS sequence"/>
</dbReference>
<dbReference type="AlphaFoldDB" id="A0A8H4Q5Q2"/>
<feature type="transmembrane region" description="Helical" evidence="1">
    <location>
        <begin position="311"/>
        <end position="332"/>
    </location>
</feature>
<proteinExistence type="predicted"/>
<feature type="transmembrane region" description="Helical" evidence="1">
    <location>
        <begin position="141"/>
        <end position="160"/>
    </location>
</feature>
<reference evidence="2 3" key="1">
    <citation type="journal article" date="2020" name="G3 (Bethesda)">
        <title>Genetic Underpinnings of Host Manipulation by Ophiocordyceps as Revealed by Comparative Transcriptomics.</title>
        <authorList>
            <person name="Will I."/>
            <person name="Das B."/>
            <person name="Trinh T."/>
            <person name="Brachmann A."/>
            <person name="Ohm R.A."/>
            <person name="de Bekker C."/>
        </authorList>
    </citation>
    <scope>NUCLEOTIDE SEQUENCE [LARGE SCALE GENOMIC DNA]</scope>
    <source>
        <strain evidence="2 3">EC05</strain>
    </source>
</reference>
<protein>
    <submittedName>
        <fullName evidence="2">Low temperature requirement A</fullName>
    </submittedName>
</protein>
<dbReference type="Pfam" id="PF06772">
    <property type="entry name" value="LtrA"/>
    <property type="match status" value="1"/>
</dbReference>
<feature type="transmembrane region" description="Helical" evidence="1">
    <location>
        <begin position="271"/>
        <end position="291"/>
    </location>
</feature>
<gene>
    <name evidence="2" type="ORF">GQ602_003864</name>
</gene>
<sequence length="612" mass="69175">MEEGFELSPVSVDKLRLFNSPITETDEKRDENGFEEELPRFQEREEPTLLEVFFDLVFAANYNVFTDNQEVTDTARFKAYLGYFFLLWLTWLLVTLFDVRYVTDSIFTRLTRAIQLGVLVGFTIVAPTFNPTSQHQETMRAMSIILMVSRACLAVEYGAVLHHVKDYKAARLPVILQICVHFSAAIIYLGLTFSFRGDVKSQDFIVWYFISAAEAMLTVLLSNLYSVLSFTKTHLIKRLTLLTVIIVGDGIIQVAREVVTIVKNPDAWDGVTIGLVTAAVATIYFVFLVYFDWLRDSFHLPAIRQQLWMSVHLPFHLSLILFTQGFTQFLIWSKIVDVLNTVSMGFGRKGHEWLAEATSAEVQTRLNESTQAFFLDFPPKIPSTWITINDAISNITLIPDAFWSELSSYYETHNASVFNATDLRAAQVFSDIMTASMSSMANALFATFGMDLESDVTNKNPRLYDDIRGGGFQGEVQTETWDRYRLVFACTYLAAASTLLFMIALAILARTTPFKTWPIIRLAIISGLALGTGMTSILFFNHDRVFKFLLSPWVLPTIAFVWTVTIILTHINAGNVGRRIRRFARRSIGPALPSITIVAADGGWHKMRGGEV</sequence>
<keyword evidence="1" id="KW-0472">Membrane</keyword>
<feature type="transmembrane region" description="Helical" evidence="1">
    <location>
        <begin position="239"/>
        <end position="259"/>
    </location>
</feature>
<organism evidence="2 3">
    <name type="scientific">Ophiocordyceps camponoti-floridani</name>
    <dbReference type="NCBI Taxonomy" id="2030778"/>
    <lineage>
        <taxon>Eukaryota</taxon>
        <taxon>Fungi</taxon>
        <taxon>Dikarya</taxon>
        <taxon>Ascomycota</taxon>
        <taxon>Pezizomycotina</taxon>
        <taxon>Sordariomycetes</taxon>
        <taxon>Hypocreomycetidae</taxon>
        <taxon>Hypocreales</taxon>
        <taxon>Ophiocordycipitaceae</taxon>
        <taxon>Ophiocordyceps</taxon>
    </lineage>
</organism>
<dbReference type="EMBL" id="JAACLJ010000004">
    <property type="protein sequence ID" value="KAF4587171.1"/>
    <property type="molecule type" value="Genomic_DNA"/>
</dbReference>
<evidence type="ECO:0000313" key="3">
    <source>
        <dbReference type="Proteomes" id="UP000562929"/>
    </source>
</evidence>
<feature type="transmembrane region" description="Helical" evidence="1">
    <location>
        <begin position="520"/>
        <end position="541"/>
    </location>
</feature>
<comment type="caution">
    <text evidence="2">The sequence shown here is derived from an EMBL/GenBank/DDBJ whole genome shotgun (WGS) entry which is preliminary data.</text>
</comment>
<feature type="transmembrane region" description="Helical" evidence="1">
    <location>
        <begin position="553"/>
        <end position="573"/>
    </location>
</feature>
<accession>A0A8H4Q5Q2</accession>
<keyword evidence="1" id="KW-0812">Transmembrane</keyword>
<feature type="transmembrane region" description="Helical" evidence="1">
    <location>
        <begin position="113"/>
        <end position="129"/>
    </location>
</feature>
<feature type="transmembrane region" description="Helical" evidence="1">
    <location>
        <begin position="486"/>
        <end position="508"/>
    </location>
</feature>
<evidence type="ECO:0000313" key="2">
    <source>
        <dbReference type="EMBL" id="KAF4587171.1"/>
    </source>
</evidence>
<name>A0A8H4Q5Q2_9HYPO</name>
<evidence type="ECO:0000256" key="1">
    <source>
        <dbReference type="SAM" id="Phobius"/>
    </source>
</evidence>